<keyword evidence="1" id="KW-0812">Transmembrane</keyword>
<dbReference type="Proteomes" id="UP001283361">
    <property type="component" value="Unassembled WGS sequence"/>
</dbReference>
<dbReference type="EMBL" id="JAWDGP010003216">
    <property type="protein sequence ID" value="KAK3776476.1"/>
    <property type="molecule type" value="Genomic_DNA"/>
</dbReference>
<accession>A0AAE1DMR4</accession>
<feature type="transmembrane region" description="Helical" evidence="1">
    <location>
        <begin position="6"/>
        <end position="24"/>
    </location>
</feature>
<evidence type="ECO:0000313" key="3">
    <source>
        <dbReference type="Proteomes" id="UP001283361"/>
    </source>
</evidence>
<protein>
    <submittedName>
        <fullName evidence="2">Uncharacterized protein</fullName>
    </submittedName>
</protein>
<keyword evidence="1" id="KW-0472">Membrane</keyword>
<name>A0AAE1DMR4_9GAST</name>
<keyword evidence="3" id="KW-1185">Reference proteome</keyword>
<keyword evidence="1" id="KW-1133">Transmembrane helix</keyword>
<sequence length="137" mass="15612">MKQGCVLALVLFNLFFIQALLWVVKHQDIMVYIRNHHDGSLFNLLCLSVRTKNLDKLILEALFAMIVPIWHTGRERSLSIAQRSLFQPAPANLHHQQSPTEMCRKLKVPGSIILADRSLDKEITSTIQKASQALVRL</sequence>
<reference evidence="2" key="1">
    <citation type="journal article" date="2023" name="G3 (Bethesda)">
        <title>A reference genome for the long-term kleptoplast-retaining sea slug Elysia crispata morphotype clarki.</title>
        <authorList>
            <person name="Eastman K.E."/>
            <person name="Pendleton A.L."/>
            <person name="Shaikh M.A."/>
            <person name="Suttiyut T."/>
            <person name="Ogas R."/>
            <person name="Tomko P."/>
            <person name="Gavelis G."/>
            <person name="Widhalm J.R."/>
            <person name="Wisecaver J.H."/>
        </authorList>
    </citation>
    <scope>NUCLEOTIDE SEQUENCE</scope>
    <source>
        <strain evidence="2">ECLA1</strain>
    </source>
</reference>
<comment type="caution">
    <text evidence="2">The sequence shown here is derived from an EMBL/GenBank/DDBJ whole genome shotgun (WGS) entry which is preliminary data.</text>
</comment>
<evidence type="ECO:0000256" key="1">
    <source>
        <dbReference type="SAM" id="Phobius"/>
    </source>
</evidence>
<evidence type="ECO:0000313" key="2">
    <source>
        <dbReference type="EMBL" id="KAK3776476.1"/>
    </source>
</evidence>
<proteinExistence type="predicted"/>
<dbReference type="AlphaFoldDB" id="A0AAE1DMR4"/>
<organism evidence="2 3">
    <name type="scientific">Elysia crispata</name>
    <name type="common">lettuce slug</name>
    <dbReference type="NCBI Taxonomy" id="231223"/>
    <lineage>
        <taxon>Eukaryota</taxon>
        <taxon>Metazoa</taxon>
        <taxon>Spiralia</taxon>
        <taxon>Lophotrochozoa</taxon>
        <taxon>Mollusca</taxon>
        <taxon>Gastropoda</taxon>
        <taxon>Heterobranchia</taxon>
        <taxon>Euthyneura</taxon>
        <taxon>Panpulmonata</taxon>
        <taxon>Sacoglossa</taxon>
        <taxon>Placobranchoidea</taxon>
        <taxon>Plakobranchidae</taxon>
        <taxon>Elysia</taxon>
    </lineage>
</organism>
<gene>
    <name evidence="2" type="ORF">RRG08_023828</name>
</gene>